<organism evidence="1 2">
    <name type="scientific">Mauremys mutica</name>
    <name type="common">yellowpond turtle</name>
    <dbReference type="NCBI Taxonomy" id="74926"/>
    <lineage>
        <taxon>Eukaryota</taxon>
        <taxon>Metazoa</taxon>
        <taxon>Chordata</taxon>
        <taxon>Craniata</taxon>
        <taxon>Vertebrata</taxon>
        <taxon>Euteleostomi</taxon>
        <taxon>Archelosauria</taxon>
        <taxon>Testudinata</taxon>
        <taxon>Testudines</taxon>
        <taxon>Cryptodira</taxon>
        <taxon>Durocryptodira</taxon>
        <taxon>Testudinoidea</taxon>
        <taxon>Geoemydidae</taxon>
        <taxon>Geoemydinae</taxon>
        <taxon>Mauremys</taxon>
    </lineage>
</organism>
<protein>
    <submittedName>
        <fullName evidence="1">Uncharacterized protein</fullName>
    </submittedName>
</protein>
<accession>A0A9D4AZZ3</accession>
<sequence length="107" mass="11800">MEKTSSQSPTLRGTCLWTNNLKVLLIAMPNTECLFQYLRFPCSGNIGTPGFSYCQQFLRAVATPWWRIKKVSCSSSSSSASAVIVQGDQNWQSIASHTLPPIQISLS</sequence>
<dbReference type="Proteomes" id="UP000827986">
    <property type="component" value="Unassembled WGS sequence"/>
</dbReference>
<evidence type="ECO:0000313" key="1">
    <source>
        <dbReference type="EMBL" id="KAH1176683.1"/>
    </source>
</evidence>
<comment type="caution">
    <text evidence="1">The sequence shown here is derived from an EMBL/GenBank/DDBJ whole genome shotgun (WGS) entry which is preliminary data.</text>
</comment>
<reference evidence="1" key="1">
    <citation type="submission" date="2021-09" db="EMBL/GenBank/DDBJ databases">
        <title>The genome of Mauremys mutica provides insights into the evolution of semi-aquatic lifestyle.</title>
        <authorList>
            <person name="Gong S."/>
            <person name="Gao Y."/>
        </authorList>
    </citation>
    <scope>NUCLEOTIDE SEQUENCE</scope>
    <source>
        <strain evidence="1">MM-2020</strain>
        <tissue evidence="1">Muscle</tissue>
    </source>
</reference>
<evidence type="ECO:0000313" key="2">
    <source>
        <dbReference type="Proteomes" id="UP000827986"/>
    </source>
</evidence>
<gene>
    <name evidence="1" type="ORF">KIL84_010385</name>
</gene>
<dbReference type="EMBL" id="JAHDVG010000474">
    <property type="protein sequence ID" value="KAH1176683.1"/>
    <property type="molecule type" value="Genomic_DNA"/>
</dbReference>
<name>A0A9D4AZZ3_9SAUR</name>
<dbReference type="AlphaFoldDB" id="A0A9D4AZZ3"/>
<proteinExistence type="predicted"/>
<keyword evidence="2" id="KW-1185">Reference proteome</keyword>